<protein>
    <submittedName>
        <fullName evidence="2">Uncharacterized protein</fullName>
    </submittedName>
</protein>
<organism evidence="1 2">
    <name type="scientific">Romanomermis culicivorax</name>
    <name type="common">Nematode worm</name>
    <dbReference type="NCBI Taxonomy" id="13658"/>
    <lineage>
        <taxon>Eukaryota</taxon>
        <taxon>Metazoa</taxon>
        <taxon>Ecdysozoa</taxon>
        <taxon>Nematoda</taxon>
        <taxon>Enoplea</taxon>
        <taxon>Dorylaimia</taxon>
        <taxon>Mermithida</taxon>
        <taxon>Mermithoidea</taxon>
        <taxon>Mermithidae</taxon>
        <taxon>Romanomermis</taxon>
    </lineage>
</organism>
<evidence type="ECO:0000313" key="2">
    <source>
        <dbReference type="WBParaSite" id="nRc.2.0.1.t43111-RA"/>
    </source>
</evidence>
<dbReference type="AlphaFoldDB" id="A0A915KWC6"/>
<proteinExistence type="predicted"/>
<dbReference type="Proteomes" id="UP000887565">
    <property type="component" value="Unplaced"/>
</dbReference>
<name>A0A915KWC6_ROMCU</name>
<reference evidence="2" key="1">
    <citation type="submission" date="2022-11" db="UniProtKB">
        <authorList>
            <consortium name="WormBaseParasite"/>
        </authorList>
    </citation>
    <scope>IDENTIFICATION</scope>
</reference>
<sequence length="91" mass="9706">MTSIQTLPAIAQHSPPAIVTKSPAIEAPAVDKTLHPINNEVSIIDEAPTTSSITQGLLKVSILHKVHLASRSLVIDFPGEEPMSSNDDKED</sequence>
<accession>A0A915KWC6</accession>
<keyword evidence="1" id="KW-1185">Reference proteome</keyword>
<evidence type="ECO:0000313" key="1">
    <source>
        <dbReference type="Proteomes" id="UP000887565"/>
    </source>
</evidence>
<dbReference type="WBParaSite" id="nRc.2.0.1.t43111-RA">
    <property type="protein sequence ID" value="nRc.2.0.1.t43111-RA"/>
    <property type="gene ID" value="nRc.2.0.1.g43111"/>
</dbReference>